<evidence type="ECO:0000313" key="1">
    <source>
        <dbReference type="EMBL" id="RHC11946.1"/>
    </source>
</evidence>
<evidence type="ECO:0000313" key="4">
    <source>
        <dbReference type="Proteomes" id="UP000284051"/>
    </source>
</evidence>
<name>A0A3R6DWW1_9FIRM</name>
<gene>
    <name evidence="2" type="ORF">DW264_18655</name>
    <name evidence="1" type="ORF">DW856_19690</name>
</gene>
<comment type="caution">
    <text evidence="1">The sequence shown here is derived from an EMBL/GenBank/DDBJ whole genome shotgun (WGS) entry which is preliminary data.</text>
</comment>
<evidence type="ECO:0000313" key="2">
    <source>
        <dbReference type="EMBL" id="RHG24005.1"/>
    </source>
</evidence>
<dbReference type="Proteomes" id="UP000284051">
    <property type="component" value="Unassembled WGS sequence"/>
</dbReference>
<dbReference type="RefSeq" id="WP_118599597.1">
    <property type="nucleotide sequence ID" value="NZ_JADNJF010000019.1"/>
</dbReference>
<proteinExistence type="predicted"/>
<reference evidence="3 4" key="1">
    <citation type="submission" date="2018-08" db="EMBL/GenBank/DDBJ databases">
        <title>A genome reference for cultivated species of the human gut microbiota.</title>
        <authorList>
            <person name="Zou Y."/>
            <person name="Xue W."/>
            <person name="Luo G."/>
        </authorList>
    </citation>
    <scope>NUCLEOTIDE SEQUENCE [LARGE SCALE GENOMIC DNA]</scope>
    <source>
        <strain evidence="2 4">AM22-21LB</strain>
        <strain evidence="1 3">AM37-1AC</strain>
    </source>
</reference>
<dbReference type="EMBL" id="QRID01000038">
    <property type="protein sequence ID" value="RHG24005.1"/>
    <property type="molecule type" value="Genomic_DNA"/>
</dbReference>
<dbReference type="EMBL" id="QSHO01000034">
    <property type="protein sequence ID" value="RHC11946.1"/>
    <property type="molecule type" value="Genomic_DNA"/>
</dbReference>
<accession>A0A3R6DWW1</accession>
<evidence type="ECO:0000313" key="3">
    <source>
        <dbReference type="Proteomes" id="UP000283513"/>
    </source>
</evidence>
<organism evidence="1 3">
    <name type="scientific">Roseburia intestinalis</name>
    <dbReference type="NCBI Taxonomy" id="166486"/>
    <lineage>
        <taxon>Bacteria</taxon>
        <taxon>Bacillati</taxon>
        <taxon>Bacillota</taxon>
        <taxon>Clostridia</taxon>
        <taxon>Lachnospirales</taxon>
        <taxon>Lachnospiraceae</taxon>
        <taxon>Roseburia</taxon>
    </lineage>
</organism>
<dbReference type="AlphaFoldDB" id="A0A3R6DWW1"/>
<dbReference type="Proteomes" id="UP000283513">
    <property type="component" value="Unassembled WGS sequence"/>
</dbReference>
<protein>
    <submittedName>
        <fullName evidence="1">Uncharacterized protein</fullName>
    </submittedName>
</protein>
<sequence length="60" mass="6785">MAEGIQKKIEYADLQFISAFAMGKILDFQTWEIPGEHARGNFRLLLSENETGINGMNEPI</sequence>